<name>A0A2P7YFW1_9PEZI</name>
<organism evidence="1 2">
    <name type="scientific">Elsinoe australis</name>
    <dbReference type="NCBI Taxonomy" id="40998"/>
    <lineage>
        <taxon>Eukaryota</taxon>
        <taxon>Fungi</taxon>
        <taxon>Dikarya</taxon>
        <taxon>Ascomycota</taxon>
        <taxon>Pezizomycotina</taxon>
        <taxon>Dothideomycetes</taxon>
        <taxon>Dothideomycetidae</taxon>
        <taxon>Myriangiales</taxon>
        <taxon>Elsinoaceae</taxon>
        <taxon>Elsinoe</taxon>
    </lineage>
</organism>
<evidence type="ECO:0000313" key="2">
    <source>
        <dbReference type="Proteomes" id="UP000243723"/>
    </source>
</evidence>
<keyword evidence="2" id="KW-1185">Reference proteome</keyword>
<sequence length="107" mass="11318">MPRQTDPAAPLAASGIIDFLWHTVDLAFTSIKFYLQPVSFIASSSSVRVSRLSRSSAAVDAAVILVDLEEKGSKRGIAPSHLLVSIYVGSKVASAKGRRDAADKGSM</sequence>
<dbReference type="AlphaFoldDB" id="A0A2P7YFW1"/>
<gene>
    <name evidence="1" type="ORF">B9Z65_1428</name>
</gene>
<accession>A0A2P7YFW1</accession>
<dbReference type="EMBL" id="NHZQ01000445">
    <property type="protein sequence ID" value="PSK34845.1"/>
    <property type="molecule type" value="Genomic_DNA"/>
</dbReference>
<dbReference type="Proteomes" id="UP000243723">
    <property type="component" value="Unassembled WGS sequence"/>
</dbReference>
<reference evidence="1 2" key="1">
    <citation type="submission" date="2017-05" db="EMBL/GenBank/DDBJ databases">
        <title>Draft genome sequence of Elsinoe australis.</title>
        <authorList>
            <person name="Cheng Q."/>
        </authorList>
    </citation>
    <scope>NUCLEOTIDE SEQUENCE [LARGE SCALE GENOMIC DNA]</scope>
    <source>
        <strain evidence="1 2">NL1</strain>
    </source>
</reference>
<evidence type="ECO:0000313" key="1">
    <source>
        <dbReference type="EMBL" id="PSK34845.1"/>
    </source>
</evidence>
<proteinExistence type="predicted"/>
<protein>
    <submittedName>
        <fullName evidence="1">Uncharacterized protein</fullName>
    </submittedName>
</protein>
<comment type="caution">
    <text evidence="1">The sequence shown here is derived from an EMBL/GenBank/DDBJ whole genome shotgun (WGS) entry which is preliminary data.</text>
</comment>